<evidence type="ECO:0000313" key="2">
    <source>
        <dbReference type="EMBL" id="KIH84055.1"/>
    </source>
</evidence>
<dbReference type="AlphaFoldDB" id="A0A0C2IAU0"/>
<keyword evidence="3" id="KW-1185">Reference proteome</keyword>
<name>A0A0C2IAU0_9PSED</name>
<evidence type="ECO:0000256" key="1">
    <source>
        <dbReference type="SAM" id="MobiDB-lite"/>
    </source>
</evidence>
<evidence type="ECO:0000313" key="3">
    <source>
        <dbReference type="Proteomes" id="UP000031535"/>
    </source>
</evidence>
<dbReference type="EMBL" id="JXDG01000026">
    <property type="protein sequence ID" value="KIH84055.1"/>
    <property type="molecule type" value="Genomic_DNA"/>
</dbReference>
<comment type="caution">
    <text evidence="2">The sequence shown here is derived from an EMBL/GenBank/DDBJ whole genome shotgun (WGS) entry which is preliminary data.</text>
</comment>
<dbReference type="PATRIC" id="fig|226910.6.peg.2179"/>
<feature type="region of interest" description="Disordered" evidence="1">
    <location>
        <begin position="305"/>
        <end position="325"/>
    </location>
</feature>
<accession>A0A0C2IAU0</accession>
<feature type="region of interest" description="Disordered" evidence="1">
    <location>
        <begin position="235"/>
        <end position="260"/>
    </location>
</feature>
<dbReference type="AntiFam" id="ANF00178">
    <property type="entry name" value="Shadow ORF (opposite dhbF)"/>
</dbReference>
<dbReference type="Proteomes" id="UP000031535">
    <property type="component" value="Unassembled WGS sequence"/>
</dbReference>
<gene>
    <name evidence="2" type="ORF">UCMB321_2191</name>
</gene>
<protein>
    <submittedName>
        <fullName evidence="2">Uncharacterized protein</fullName>
    </submittedName>
</protein>
<sequence>MLAEQGHRSAVAEGVGQALAGIGRVQRDITGAGLEDAQQADDHRRASLDADRHPIVRAHAQGQQAMGNLVGPGVEFAVAQAVLLIHQRHGLRPLGGTGFELLMDQRIGGIDLAWLVPVFEQLLAFIVRQDRQAVQRGLRSVFQCFHQARQGSLHITANPLGTDLSHGLDVEHKVVAQVIDVQAQRIVGPLLHAQGLDALPDRQRFGRGYTAGAVAIVQQAAEQRQRTRYATATLGQGQRGMLVPEQGRQPPMGRLDPGQCALGTDAQAQRQGIDKHAQGPVATLAALHPAHQHGAEDHFLTARHPAHHLGPGQVHQARGTDPQLPRTAAQTPAQAAVQQLVDFVDTAAVTLHVLDAVRQCRLVDIAKQLAEKPFMFLLADPQACLGHVVAIRHRRRQLPAQSLQTGLHFLHHHFQCGVVQGYVMEQQYPDPALVGHVLCIGNAHQRRLADIQTVMARVEALVQVFQHVTRSRIDRYLFQPQLRSAPDHLHRLVQSLPDHAGTQDVMALDHALQGLGETTQALAIVEGEQHLQDIGITLMGRQVVIKNPFLQRRQGVDILHIGHTARHAGHNAIDGRLVQIGQGQHVRGNTFTARDDQVVRHPHVLVPTHRRGQGRQGRLAEQHPHIGSQADLAHALDQLHRQQRMPAQFEEVVMATHLRQLQQGLPDLRDGDFHRTFGCRVVTSYQGLRIRRRQRLAIQLAVSGQREGFQGHEGTRHHIVGQGQQ</sequence>
<organism evidence="2 3">
    <name type="scientific">Pseudomonas batumici</name>
    <dbReference type="NCBI Taxonomy" id="226910"/>
    <lineage>
        <taxon>Bacteria</taxon>
        <taxon>Pseudomonadati</taxon>
        <taxon>Pseudomonadota</taxon>
        <taxon>Gammaproteobacteria</taxon>
        <taxon>Pseudomonadales</taxon>
        <taxon>Pseudomonadaceae</taxon>
        <taxon>Pseudomonas</taxon>
    </lineage>
</organism>
<proteinExistence type="predicted"/>
<reference evidence="2 3" key="1">
    <citation type="submission" date="2015-01" db="EMBL/GenBank/DDBJ databases">
        <title>Complete genome of Pseudomonas batumici UCM B-321 producer of the batumin antibiotic with strong antistaphilococcal and potential anticancer activity.</title>
        <authorList>
            <person name="Klochko V.V."/>
            <person name="Zelena L.B."/>
            <person name="Elena K.A."/>
            <person name="Reva O.N."/>
        </authorList>
    </citation>
    <scope>NUCLEOTIDE SEQUENCE [LARGE SCALE GENOMIC DNA]</scope>
    <source>
        <strain evidence="2 3">UCM B-321</strain>
    </source>
</reference>
<dbReference type="STRING" id="226910.UCMB321_2191"/>